<dbReference type="EMBL" id="SLZQ01000020">
    <property type="protein sequence ID" value="TCS32755.1"/>
    <property type="molecule type" value="Genomic_DNA"/>
</dbReference>
<dbReference type="InterPro" id="IPR037219">
    <property type="entry name" value="Peptidase_M41-like"/>
</dbReference>
<reference evidence="14 15" key="1">
    <citation type="submission" date="2019-03" db="EMBL/GenBank/DDBJ databases">
        <title>Genomic Encyclopedia of Type Strains, Phase IV (KMG-IV): sequencing the most valuable type-strain genomes for metagenomic binning, comparative biology and taxonomic classification.</title>
        <authorList>
            <person name="Goeker M."/>
        </authorList>
    </citation>
    <scope>NUCLEOTIDE SEQUENCE [LARGE SCALE GENOMIC DNA]</scope>
    <source>
        <strain evidence="14 15">DSM 7445</strain>
    </source>
</reference>
<protein>
    <submittedName>
        <fullName evidence="14">Cell division protease FtsH</fullName>
    </submittedName>
</protein>
<dbReference type="Gene3D" id="1.10.8.60">
    <property type="match status" value="1"/>
</dbReference>
<evidence type="ECO:0000256" key="2">
    <source>
        <dbReference type="ARBA" id="ARBA00010044"/>
    </source>
</evidence>
<evidence type="ECO:0000313" key="14">
    <source>
        <dbReference type="EMBL" id="TCS32755.1"/>
    </source>
</evidence>
<gene>
    <name evidence="14" type="ORF">EDC30_12027</name>
</gene>
<keyword evidence="6" id="KW-0378">Hydrolase</keyword>
<dbReference type="PROSITE" id="PS00674">
    <property type="entry name" value="AAA"/>
    <property type="match status" value="1"/>
</dbReference>
<dbReference type="FunFam" id="1.10.8.60:FF:000001">
    <property type="entry name" value="ATP-dependent zinc metalloprotease FtsH"/>
    <property type="match status" value="1"/>
</dbReference>
<dbReference type="GO" id="GO:0016887">
    <property type="term" value="F:ATP hydrolysis activity"/>
    <property type="evidence" value="ECO:0007669"/>
    <property type="project" value="InterPro"/>
</dbReference>
<evidence type="ECO:0000256" key="10">
    <source>
        <dbReference type="ARBA" id="ARBA00023136"/>
    </source>
</evidence>
<dbReference type="GO" id="GO:0051301">
    <property type="term" value="P:cell division"/>
    <property type="evidence" value="ECO:0007669"/>
    <property type="project" value="UniProtKB-KW"/>
</dbReference>
<evidence type="ECO:0000256" key="6">
    <source>
        <dbReference type="ARBA" id="ARBA00022801"/>
    </source>
</evidence>
<dbReference type="InterPro" id="IPR003593">
    <property type="entry name" value="AAA+_ATPase"/>
</dbReference>
<evidence type="ECO:0000259" key="13">
    <source>
        <dbReference type="SMART" id="SM00382"/>
    </source>
</evidence>
<evidence type="ECO:0000256" key="11">
    <source>
        <dbReference type="RuleBase" id="RU003651"/>
    </source>
</evidence>
<evidence type="ECO:0000256" key="1">
    <source>
        <dbReference type="ARBA" id="ARBA00004141"/>
    </source>
</evidence>
<dbReference type="RefSeq" id="WP_132260397.1">
    <property type="nucleotide sequence ID" value="NZ_SLZQ01000020.1"/>
</dbReference>
<dbReference type="GO" id="GO:0016020">
    <property type="term" value="C:membrane"/>
    <property type="evidence" value="ECO:0007669"/>
    <property type="project" value="UniProtKB-SubCell"/>
</dbReference>
<keyword evidence="15" id="KW-1185">Reference proteome</keyword>
<keyword evidence="8" id="KW-0809">Transit peptide</keyword>
<dbReference type="PANTHER" id="PTHR23076">
    <property type="entry name" value="METALLOPROTEASE M41 FTSH"/>
    <property type="match status" value="1"/>
</dbReference>
<dbReference type="InterPro" id="IPR003960">
    <property type="entry name" value="ATPase_AAA_CS"/>
</dbReference>
<dbReference type="GO" id="GO:0004222">
    <property type="term" value="F:metalloendopeptidase activity"/>
    <property type="evidence" value="ECO:0007669"/>
    <property type="project" value="InterPro"/>
</dbReference>
<keyword evidence="3 14" id="KW-0645">Protease</keyword>
<feature type="transmembrane region" description="Helical" evidence="12">
    <location>
        <begin position="17"/>
        <end position="36"/>
    </location>
</feature>
<organism evidence="14 15">
    <name type="scientific">Paucimonas lemoignei</name>
    <name type="common">Pseudomonas lemoignei</name>
    <dbReference type="NCBI Taxonomy" id="29443"/>
    <lineage>
        <taxon>Bacteria</taxon>
        <taxon>Pseudomonadati</taxon>
        <taxon>Pseudomonadota</taxon>
        <taxon>Betaproteobacteria</taxon>
        <taxon>Burkholderiales</taxon>
        <taxon>Burkholderiaceae</taxon>
        <taxon>Paucimonas</taxon>
    </lineage>
</organism>
<dbReference type="InterPro" id="IPR041569">
    <property type="entry name" value="AAA_lid_3"/>
</dbReference>
<dbReference type="GO" id="GO:0045037">
    <property type="term" value="P:protein import into chloroplast stroma"/>
    <property type="evidence" value="ECO:0007669"/>
    <property type="project" value="TreeGrafter"/>
</dbReference>
<evidence type="ECO:0000256" key="3">
    <source>
        <dbReference type="ARBA" id="ARBA00022670"/>
    </source>
</evidence>
<dbReference type="InterPro" id="IPR000642">
    <property type="entry name" value="Peptidase_M41"/>
</dbReference>
<keyword evidence="4 12" id="KW-0812">Transmembrane</keyword>
<name>A0A4R3HPF1_PAULE</name>
<comment type="similarity">
    <text evidence="11">Belongs to the AAA ATPase family.</text>
</comment>
<accession>A0A4R3HPF1</accession>
<proteinExistence type="inferred from homology"/>
<dbReference type="AlphaFoldDB" id="A0A4R3HPF1"/>
<dbReference type="SMART" id="SM00382">
    <property type="entry name" value="AAA"/>
    <property type="match status" value="1"/>
</dbReference>
<dbReference type="GO" id="GO:0005524">
    <property type="term" value="F:ATP binding"/>
    <property type="evidence" value="ECO:0007669"/>
    <property type="project" value="UniProtKB-KW"/>
</dbReference>
<evidence type="ECO:0000256" key="5">
    <source>
        <dbReference type="ARBA" id="ARBA00022741"/>
    </source>
</evidence>
<dbReference type="FunFam" id="3.40.50.300:FF:000277">
    <property type="entry name" value="ATP-dependent zinc metalloprotease FtsH"/>
    <property type="match status" value="1"/>
</dbReference>
<dbReference type="SUPFAM" id="SSF140990">
    <property type="entry name" value="FtsH protease domain-like"/>
    <property type="match status" value="1"/>
</dbReference>
<evidence type="ECO:0000256" key="7">
    <source>
        <dbReference type="ARBA" id="ARBA00022840"/>
    </source>
</evidence>
<keyword evidence="7 11" id="KW-0067">ATP-binding</keyword>
<keyword evidence="14" id="KW-0132">Cell division</keyword>
<dbReference type="GO" id="GO:0004176">
    <property type="term" value="F:ATP-dependent peptidase activity"/>
    <property type="evidence" value="ECO:0007669"/>
    <property type="project" value="InterPro"/>
</dbReference>
<keyword evidence="5 11" id="KW-0547">Nucleotide-binding</keyword>
<evidence type="ECO:0000256" key="4">
    <source>
        <dbReference type="ARBA" id="ARBA00022692"/>
    </source>
</evidence>
<dbReference type="Pfam" id="PF17862">
    <property type="entry name" value="AAA_lid_3"/>
    <property type="match status" value="1"/>
</dbReference>
<dbReference type="InterPro" id="IPR027417">
    <property type="entry name" value="P-loop_NTPase"/>
</dbReference>
<keyword evidence="9 12" id="KW-1133">Transmembrane helix</keyword>
<evidence type="ECO:0000256" key="9">
    <source>
        <dbReference type="ARBA" id="ARBA00022989"/>
    </source>
</evidence>
<evidence type="ECO:0000256" key="8">
    <source>
        <dbReference type="ARBA" id="ARBA00022946"/>
    </source>
</evidence>
<keyword evidence="14" id="KW-0131">Cell cycle</keyword>
<feature type="domain" description="AAA+ ATPase" evidence="13">
    <location>
        <begin position="187"/>
        <end position="326"/>
    </location>
</feature>
<dbReference type="Gene3D" id="3.40.50.300">
    <property type="entry name" value="P-loop containing nucleotide triphosphate hydrolases"/>
    <property type="match status" value="1"/>
</dbReference>
<dbReference type="Proteomes" id="UP000295382">
    <property type="component" value="Unassembled WGS sequence"/>
</dbReference>
<evidence type="ECO:0000256" key="12">
    <source>
        <dbReference type="SAM" id="Phobius"/>
    </source>
</evidence>
<comment type="similarity">
    <text evidence="2">In the C-terminal section; belongs to the peptidase M41 family.</text>
</comment>
<keyword evidence="10 12" id="KW-0472">Membrane</keyword>
<comment type="caution">
    <text evidence="14">The sequence shown here is derived from an EMBL/GenBank/DDBJ whole genome shotgun (WGS) entry which is preliminary data.</text>
</comment>
<dbReference type="Pfam" id="PF01434">
    <property type="entry name" value="Peptidase_M41"/>
    <property type="match status" value="1"/>
</dbReference>
<comment type="subcellular location">
    <subcellularLocation>
        <location evidence="1">Membrane</location>
        <topology evidence="1">Multi-pass membrane protein</topology>
    </subcellularLocation>
</comment>
<evidence type="ECO:0000313" key="15">
    <source>
        <dbReference type="Proteomes" id="UP000295382"/>
    </source>
</evidence>
<dbReference type="PANTHER" id="PTHR23076:SF37">
    <property type="entry name" value="ATP-DEPENDENT ZINC METALLOPROTEASE FTSH 4, MITOCHONDRIAL"/>
    <property type="match status" value="1"/>
</dbReference>
<dbReference type="GO" id="GO:0006508">
    <property type="term" value="P:proteolysis"/>
    <property type="evidence" value="ECO:0007669"/>
    <property type="project" value="UniProtKB-KW"/>
</dbReference>
<dbReference type="InterPro" id="IPR003959">
    <property type="entry name" value="ATPase_AAA_core"/>
</dbReference>
<sequence>MTSSISSIKRRQFWRKILIALISVGVIGGAAAYFTYKQNHRITQTYSYFAADLEAGKIGTVRIAPNRDSGKADVTLKDGGRYIVELPSMDVDAANRFTAKGANVEIDPHAINLDTMLPMIVLLAVLGLFGLIASRPEPLALPFRKKQRQSQVCFADVAGAEEAKKNLMEIATYLKAPDVYEKIGANFPRGVVLYGDPGTGKTLLAKALAGESGANFIATNGSEFSSMFVGVSTLKIKRLFAKARAMAPCVLFIDEIDAVGGKRMNEGSAAAREMSSTLNQLLVQMDGFEANNGVIVVAATNRLDSLDPALLRSGRFDRRIQVGKPNLKEREQILKIHGSKVRVEDNLNYSEIARQTIGFSGADLANVMNQAAMIAVHNGADKVALENVLRARNVMLMGEERRSTLSLIDQDARRRLAVHECGHAIVAMAGGTDPVTAVSIVPRGQSLGQTFMAPTNDQLLVERKHLVNRLHVLLGGRVAEELFMHSMTTGADDDLQRASDIALNLVCRHGMSEFGLLTIDEHSSPQMRYEAEMKAMHIMAQAKQNTSAILTTHQNVMDAMVERLLEKEEIDIDDIKVFQAMMDDNPVALAVAA</sequence>
<dbReference type="Gene3D" id="1.20.58.760">
    <property type="entry name" value="Peptidase M41"/>
    <property type="match status" value="1"/>
</dbReference>
<dbReference type="SUPFAM" id="SSF52540">
    <property type="entry name" value="P-loop containing nucleoside triphosphate hydrolases"/>
    <property type="match status" value="1"/>
</dbReference>
<dbReference type="OrthoDB" id="9809379at2"/>
<dbReference type="Pfam" id="PF00004">
    <property type="entry name" value="AAA"/>
    <property type="match status" value="1"/>
</dbReference>